<dbReference type="Gene3D" id="3.40.50.2300">
    <property type="match status" value="2"/>
</dbReference>
<sequence length="329" mass="36576">MATIKDVAAEAGVSVATVSRVLNGKGYVHEETLMRVREAIEKLNYSPNEVARSLFKRESKLVGLLLPDITNPFFPELARGVEDELQKQGFRLLFGNSDEDPEKEKAYIDTFLQNQVVGLISATQAFSQLNDERPAIPTVLLDRTHEGSYTVYADGIEGGRIVARELVNRGSHNITVLKGPGHIQPVQDRFLGAVEVLASSNVNFQVIQMASLTYEEAEQRAKELFSQYPDTDGIFASNDITAAAVLHEALRIGKSIPDDVQIIGFDDIPMSRLLFPALSTIRQPVYEMGQQAAQLLLKLIKKEQVIEQNIQLPVSFIERNTTRKVKRNG</sequence>
<dbReference type="CDD" id="cd01392">
    <property type="entry name" value="HTH_LacI"/>
    <property type="match status" value="1"/>
</dbReference>
<dbReference type="Proteomes" id="UP000092578">
    <property type="component" value="Unassembled WGS sequence"/>
</dbReference>
<dbReference type="PANTHER" id="PTHR30146:SF95">
    <property type="entry name" value="RIBOSE OPERON REPRESSOR"/>
    <property type="match status" value="1"/>
</dbReference>
<accession>A0A1B9AY76</accession>
<dbReference type="InterPro" id="IPR028082">
    <property type="entry name" value="Peripla_BP_I"/>
</dbReference>
<dbReference type="Pfam" id="PF13377">
    <property type="entry name" value="Peripla_BP_3"/>
    <property type="match status" value="1"/>
</dbReference>
<dbReference type="PROSITE" id="PS50943">
    <property type="entry name" value="HTH_CROC1"/>
    <property type="match status" value="1"/>
</dbReference>
<feature type="domain" description="HTH cro/C1-type" evidence="6">
    <location>
        <begin position="3"/>
        <end position="50"/>
    </location>
</feature>
<evidence type="ECO:0000256" key="3">
    <source>
        <dbReference type="ARBA" id="ARBA00023125"/>
    </source>
</evidence>
<keyword evidence="4" id="KW-0804">Transcription</keyword>
<dbReference type="EMBL" id="MAYT01000012">
    <property type="protein sequence ID" value="OCA88756.1"/>
    <property type="molecule type" value="Genomic_DNA"/>
</dbReference>
<dbReference type="SUPFAM" id="SSF47413">
    <property type="entry name" value="lambda repressor-like DNA-binding domains"/>
    <property type="match status" value="1"/>
</dbReference>
<proteinExistence type="predicted"/>
<keyword evidence="3" id="KW-0238">DNA-binding</keyword>
<dbReference type="InterPro" id="IPR001387">
    <property type="entry name" value="Cro/C1-type_HTH"/>
</dbReference>
<dbReference type="AlphaFoldDB" id="A0A1B9AY76"/>
<evidence type="ECO:0000256" key="2">
    <source>
        <dbReference type="ARBA" id="ARBA00023015"/>
    </source>
</evidence>
<evidence type="ECO:0000256" key="4">
    <source>
        <dbReference type="ARBA" id="ARBA00023163"/>
    </source>
</evidence>
<dbReference type="RefSeq" id="WP_065410082.1">
    <property type="nucleotide sequence ID" value="NZ_MAYT01000012.1"/>
</dbReference>
<reference evidence="8" key="1">
    <citation type="submission" date="2016-05" db="EMBL/GenBank/DDBJ databases">
        <authorList>
            <person name="Liu B."/>
            <person name="Wang J."/>
            <person name="Zhu Y."/>
            <person name="Liu G."/>
            <person name="Chen Q."/>
            <person name="Chen Z."/>
            <person name="Lan J."/>
            <person name="Che J."/>
            <person name="Ge C."/>
            <person name="Shi H."/>
            <person name="Pan Z."/>
            <person name="Liu X."/>
        </authorList>
    </citation>
    <scope>NUCLEOTIDE SEQUENCE [LARGE SCALE GENOMIC DNA]</scope>
    <source>
        <strain evidence="8">FJAT-27215</strain>
    </source>
</reference>
<evidence type="ECO:0000256" key="1">
    <source>
        <dbReference type="ARBA" id="ARBA00022491"/>
    </source>
</evidence>
<dbReference type="CDD" id="cd06291">
    <property type="entry name" value="PBP1_Qymf-like"/>
    <property type="match status" value="1"/>
</dbReference>
<keyword evidence="2" id="KW-0805">Transcription regulation</keyword>
<evidence type="ECO:0000313" key="7">
    <source>
        <dbReference type="EMBL" id="OCA88756.1"/>
    </source>
</evidence>
<dbReference type="GO" id="GO:0003700">
    <property type="term" value="F:DNA-binding transcription factor activity"/>
    <property type="evidence" value="ECO:0007669"/>
    <property type="project" value="TreeGrafter"/>
</dbReference>
<dbReference type="SMART" id="SM00354">
    <property type="entry name" value="HTH_LACI"/>
    <property type="match status" value="1"/>
</dbReference>
<dbReference type="GO" id="GO:0000976">
    <property type="term" value="F:transcription cis-regulatory region binding"/>
    <property type="evidence" value="ECO:0007669"/>
    <property type="project" value="TreeGrafter"/>
</dbReference>
<comment type="caution">
    <text evidence="7">The sequence shown here is derived from an EMBL/GenBank/DDBJ whole genome shotgun (WGS) entry which is preliminary data.</text>
</comment>
<gene>
    <name evidence="7" type="ORF">A8F95_04735</name>
</gene>
<evidence type="ECO:0000313" key="8">
    <source>
        <dbReference type="Proteomes" id="UP000092578"/>
    </source>
</evidence>
<keyword evidence="8" id="KW-1185">Reference proteome</keyword>
<dbReference type="PANTHER" id="PTHR30146">
    <property type="entry name" value="LACI-RELATED TRANSCRIPTIONAL REPRESSOR"/>
    <property type="match status" value="1"/>
</dbReference>
<feature type="domain" description="HTH lacI-type" evidence="5">
    <location>
        <begin position="2"/>
        <end position="56"/>
    </location>
</feature>
<dbReference type="Gene3D" id="1.10.260.40">
    <property type="entry name" value="lambda repressor-like DNA-binding domains"/>
    <property type="match status" value="1"/>
</dbReference>
<dbReference type="InterPro" id="IPR046335">
    <property type="entry name" value="LacI/GalR-like_sensor"/>
</dbReference>
<dbReference type="PRINTS" id="PR00036">
    <property type="entry name" value="HTHLACI"/>
</dbReference>
<evidence type="ECO:0000259" key="5">
    <source>
        <dbReference type="PROSITE" id="PS50932"/>
    </source>
</evidence>
<dbReference type="InterPro" id="IPR010982">
    <property type="entry name" value="Lambda_DNA-bd_dom_sf"/>
</dbReference>
<dbReference type="Pfam" id="PF00356">
    <property type="entry name" value="LacI"/>
    <property type="match status" value="1"/>
</dbReference>
<name>A0A1B9AY76_9BACI</name>
<dbReference type="PROSITE" id="PS50932">
    <property type="entry name" value="HTH_LACI_2"/>
    <property type="match status" value="1"/>
</dbReference>
<dbReference type="InterPro" id="IPR000843">
    <property type="entry name" value="HTH_LacI"/>
</dbReference>
<keyword evidence="1" id="KW-0678">Repressor</keyword>
<dbReference type="SUPFAM" id="SSF53822">
    <property type="entry name" value="Periplasmic binding protein-like I"/>
    <property type="match status" value="1"/>
</dbReference>
<organism evidence="7 8">
    <name type="scientific">Pseudobacillus wudalianchiensis</name>
    <dbReference type="NCBI Taxonomy" id="1743143"/>
    <lineage>
        <taxon>Bacteria</taxon>
        <taxon>Bacillati</taxon>
        <taxon>Bacillota</taxon>
        <taxon>Bacilli</taxon>
        <taxon>Bacillales</taxon>
        <taxon>Bacillaceae</taxon>
        <taxon>Pseudobacillus</taxon>
    </lineage>
</organism>
<protein>
    <submittedName>
        <fullName evidence="7">LacI family transcriptional regulator</fullName>
    </submittedName>
</protein>
<dbReference type="PROSITE" id="PS00356">
    <property type="entry name" value="HTH_LACI_1"/>
    <property type="match status" value="1"/>
</dbReference>
<evidence type="ECO:0000259" key="6">
    <source>
        <dbReference type="PROSITE" id="PS50943"/>
    </source>
</evidence>